<keyword evidence="2" id="KW-1185">Reference proteome</keyword>
<evidence type="ECO:0000313" key="2">
    <source>
        <dbReference type="Proteomes" id="UP000024439"/>
    </source>
</evidence>
<accession>A0A023ZVS6</accession>
<dbReference type="InterPro" id="IPR020156">
    <property type="entry name" value="DUF5490"/>
</dbReference>
<dbReference type="EMBL" id="KJ668714">
    <property type="protein sequence ID" value="AHY83270.1"/>
    <property type="molecule type" value="Genomic_DNA"/>
</dbReference>
<dbReference type="Proteomes" id="UP000024439">
    <property type="component" value="Segment"/>
</dbReference>
<reference evidence="1 2" key="1">
    <citation type="submission" date="2014-10" db="EMBL/GenBank/DDBJ databases">
        <title>Complete genome sequence of e11/2, a T-even type bacteriophage specific for E. coli O157:H7.</title>
        <authorList>
            <person name="Coffey B."/>
            <person name="Ross P."/>
            <person name="O'Flynn G."/>
            <person name="O'Sullivan O."/>
            <person name="Casey A."/>
            <person name="Callanan M."/>
            <person name="Coffey A."/>
            <person name="McAuliffe O."/>
        </authorList>
    </citation>
    <scope>NUCLEOTIDE SEQUENCE [LARGE SCALE GENOMIC DNA]</scope>
</reference>
<dbReference type="Pfam" id="PF17593">
    <property type="entry name" value="DUF5490"/>
    <property type="match status" value="1"/>
</dbReference>
<evidence type="ECO:0000313" key="1">
    <source>
        <dbReference type="EMBL" id="AHY83270.1"/>
    </source>
</evidence>
<name>A0A023ZVS6_9CAUD</name>
<sequence>MNPESKLSQRIAEARRQFFENMIAQGIDDEVFLNWFWNHKYSSCSGAILISVAMMYEGWKGAKKFS</sequence>
<dbReference type="KEGG" id="vg:19485220"/>
<organism evidence="1 2">
    <name type="scientific">Escherichia phage vB_EcoM_112</name>
    <dbReference type="NCBI Taxonomy" id="1495285"/>
    <lineage>
        <taxon>Viruses</taxon>
        <taxon>Duplodnaviria</taxon>
        <taxon>Heunggongvirae</taxon>
        <taxon>Uroviricota</taxon>
        <taxon>Caudoviricetes</taxon>
        <taxon>Pantevenvirales</taxon>
        <taxon>Straboviridae</taxon>
        <taxon>Tevenvirinae</taxon>
        <taxon>Tequatrovirus</taxon>
        <taxon>Tequatrovirus e112</taxon>
    </lineage>
</organism>
<protein>
    <submittedName>
        <fullName evidence="1">Uncharacterized protein</fullName>
    </submittedName>
</protein>
<gene>
    <name evidence="1" type="ORF">e112_072</name>
</gene>
<proteinExistence type="predicted"/>
<dbReference type="GeneID" id="19485220"/>
<dbReference type="RefSeq" id="YP_009030677.1">
    <property type="nucleotide sequence ID" value="NC_024125.2"/>
</dbReference>